<keyword evidence="5" id="KW-0411">Iron-sulfur</keyword>
<dbReference type="SUPFAM" id="SSF51905">
    <property type="entry name" value="FAD/NAD(P)-binding domain"/>
    <property type="match status" value="1"/>
</dbReference>
<dbReference type="Pfam" id="PF12831">
    <property type="entry name" value="FAD_oxidored"/>
    <property type="match status" value="1"/>
</dbReference>
<sequence length="459" mass="49744">MVPVHTYDLVVVGGGNSGVLAAVAAARMGLKVALVERYGFLGGTLTAAMVGPIQSFHAGETQVVRGLPQEVVDRLQAIGGSPGHVPDPIDYCSSITPFDFEALKRVFQEMCVEAGVDLWLHATFLDAAVDGRQLRHVRVWQKDGVSELAARFFVDASGDGDLSAAAGVPFRVGRDEDSLPQPMTMIFSVGGVDWDRAFDFFREHPEELQHPVAIHGTIDPDRLRSLPFRGFSAFPTLLAEAREEGAFTIPRQRLLVFESLRKGEAVVNTTRVQGLSSLNGRDLARAEVEGRRQVWELVDFLRDRVPGFEEVHVIAVAPQIGVRESRRIEGEVQVTQEDVLAARTFPDAIACGAYPIDIHDPASTKNKTRRLPEGEYYTVPYRAMVPRAMDNLLVTGRCISATHEALAALRLSPFTMAMGHAAGVAATLALRKGAAARDVDTDLLRGTLVEQGAFVGGGA</sequence>
<keyword evidence="3" id="KW-0560">Oxidoreductase</keyword>
<keyword evidence="1" id="KW-0004">4Fe-4S</keyword>
<keyword evidence="4" id="KW-0408">Iron</keyword>
<dbReference type="PATRIC" id="fig|1555112.3.peg.1553"/>
<proteinExistence type="predicted"/>
<dbReference type="GO" id="GO:0051539">
    <property type="term" value="F:4 iron, 4 sulfur cluster binding"/>
    <property type="evidence" value="ECO:0007669"/>
    <property type="project" value="UniProtKB-KW"/>
</dbReference>
<evidence type="ECO:0000256" key="5">
    <source>
        <dbReference type="ARBA" id="ARBA00023014"/>
    </source>
</evidence>
<evidence type="ECO:0000256" key="1">
    <source>
        <dbReference type="ARBA" id="ARBA00022485"/>
    </source>
</evidence>
<keyword evidence="2" id="KW-0479">Metal-binding</keyword>
<dbReference type="InterPro" id="IPR036188">
    <property type="entry name" value="FAD/NAD-bd_sf"/>
</dbReference>
<evidence type="ECO:0000313" key="6">
    <source>
        <dbReference type="EMBL" id="BAS27368.1"/>
    </source>
</evidence>
<protein>
    <submittedName>
        <fullName evidence="6">Glucose-inhibited division protein A</fullName>
    </submittedName>
</protein>
<gene>
    <name evidence="6" type="ORF">LIP_1521</name>
</gene>
<evidence type="ECO:0000256" key="4">
    <source>
        <dbReference type="ARBA" id="ARBA00023004"/>
    </source>
</evidence>
<dbReference type="OrthoDB" id="9759982at2"/>
<dbReference type="KEGG" id="lpil:LIP_1521"/>
<dbReference type="GO" id="GO:0016491">
    <property type="term" value="F:oxidoreductase activity"/>
    <property type="evidence" value="ECO:0007669"/>
    <property type="project" value="UniProtKB-KW"/>
</dbReference>
<reference evidence="7" key="2">
    <citation type="journal article" date="2016" name="Int. J. Syst. Evol. Microbiol.">
        <title>Complete genome sequence and cell structure of Limnochorda pilosa, a Gram-negative spore-former within the phylum Firmicutes.</title>
        <authorList>
            <person name="Watanabe M."/>
            <person name="Kojima H."/>
            <person name="Fukui M."/>
        </authorList>
    </citation>
    <scope>NUCLEOTIDE SEQUENCE [LARGE SCALE GENOMIC DNA]</scope>
    <source>
        <strain evidence="7">HC45</strain>
    </source>
</reference>
<keyword evidence="7" id="KW-1185">Reference proteome</keyword>
<dbReference type="STRING" id="1555112.LIP_1521"/>
<dbReference type="RefSeq" id="WP_068136112.1">
    <property type="nucleotide sequence ID" value="NZ_AP014924.1"/>
</dbReference>
<dbReference type="Gene3D" id="3.50.50.60">
    <property type="entry name" value="FAD/NAD(P)-binding domain"/>
    <property type="match status" value="1"/>
</dbReference>
<evidence type="ECO:0000256" key="2">
    <source>
        <dbReference type="ARBA" id="ARBA00022723"/>
    </source>
</evidence>
<dbReference type="GO" id="GO:0046872">
    <property type="term" value="F:metal ion binding"/>
    <property type="evidence" value="ECO:0007669"/>
    <property type="project" value="UniProtKB-KW"/>
</dbReference>
<reference evidence="7" key="1">
    <citation type="submission" date="2015-07" db="EMBL/GenBank/DDBJ databases">
        <title>Complete genome sequence and phylogenetic analysis of Limnochorda pilosa.</title>
        <authorList>
            <person name="Watanabe M."/>
            <person name="Kojima H."/>
            <person name="Fukui M."/>
        </authorList>
    </citation>
    <scope>NUCLEOTIDE SEQUENCE [LARGE SCALE GENOMIC DNA]</scope>
    <source>
        <strain evidence="7">HC45</strain>
    </source>
</reference>
<dbReference type="Proteomes" id="UP000065807">
    <property type="component" value="Chromosome"/>
</dbReference>
<name>A0A0K2SJS6_LIMPI</name>
<dbReference type="EMBL" id="AP014924">
    <property type="protein sequence ID" value="BAS27368.1"/>
    <property type="molecule type" value="Genomic_DNA"/>
</dbReference>
<evidence type="ECO:0000256" key="3">
    <source>
        <dbReference type="ARBA" id="ARBA00023002"/>
    </source>
</evidence>
<dbReference type="PANTHER" id="PTHR43498">
    <property type="entry name" value="FERREDOXIN:COB-COM HETERODISULFIDE REDUCTASE SUBUNIT A"/>
    <property type="match status" value="1"/>
</dbReference>
<organism evidence="6 7">
    <name type="scientific">Limnochorda pilosa</name>
    <dbReference type="NCBI Taxonomy" id="1555112"/>
    <lineage>
        <taxon>Bacteria</taxon>
        <taxon>Bacillati</taxon>
        <taxon>Bacillota</taxon>
        <taxon>Limnochordia</taxon>
        <taxon>Limnochordales</taxon>
        <taxon>Limnochordaceae</taxon>
        <taxon>Limnochorda</taxon>
    </lineage>
</organism>
<dbReference type="PANTHER" id="PTHR43498:SF1">
    <property type="entry name" value="COB--COM HETERODISULFIDE REDUCTASE IRON-SULFUR SUBUNIT A"/>
    <property type="match status" value="1"/>
</dbReference>
<dbReference type="InterPro" id="IPR039650">
    <property type="entry name" value="HdrA-like"/>
</dbReference>
<accession>A0A0K2SJS6</accession>
<dbReference type="AlphaFoldDB" id="A0A0K2SJS6"/>
<evidence type="ECO:0000313" key="7">
    <source>
        <dbReference type="Proteomes" id="UP000065807"/>
    </source>
</evidence>